<comment type="caution">
    <text evidence="2">The sequence shown here is derived from an EMBL/GenBank/DDBJ whole genome shotgun (WGS) entry which is preliminary data.</text>
</comment>
<evidence type="ECO:0000256" key="1">
    <source>
        <dbReference type="SAM" id="MobiDB-lite"/>
    </source>
</evidence>
<sequence>YDLSFCPTFDRPGWNALLGPACSLSPTLANGAIAAKAKAKGKGKGGKKGKEKTKDDKNKTGTISSQIWYPSTREEWDDCVSEMTALCSQAAYRLAVSSLSPSVSPPLASLYIRERCDIDEPLRGLQVREGGTGYLQGFAMWTTFTTWTPYFRWESGHPKSGMKGQGGGKGQRWDVENVLGAALEAHERMGDPKGQGVVWPKLAEISLVGALGCGDVLVTLALDALSSSTHYSHAVLQATPSSLTFYERYGFARVGAVAMYEGGGKRGGVVGYRHWTYADEKHLKKHGGPSYMMALSLKEYRERRRNVGGRRELTELVRRHRVATKPEIVRVEEGQVEEVFGGKYSDFDRTVQSHPGFSFPQPKAREKKKKGEAGGDKAGGPPKKRRRIPDIWMAVPLEENAGGVRRVNKYTASKMEGSGERTGRFERKAKKEGIAKAEQMRGGSQNKGSGGKGGGEEESGSNNKIQNKKEGGKNNNRRSPRTGECDV</sequence>
<proteinExistence type="predicted"/>
<keyword evidence="3" id="KW-1185">Reference proteome</keyword>
<protein>
    <submittedName>
        <fullName evidence="2">Uncharacterized protein</fullName>
    </submittedName>
</protein>
<feature type="region of interest" description="Disordered" evidence="1">
    <location>
        <begin position="39"/>
        <end position="61"/>
    </location>
</feature>
<dbReference type="OrthoDB" id="205046at2759"/>
<feature type="non-terminal residue" evidence="2">
    <location>
        <position position="1"/>
    </location>
</feature>
<reference evidence="2" key="1">
    <citation type="submission" date="2022-07" db="EMBL/GenBank/DDBJ databases">
        <title>Genome analysis of Parmales, a sister group of diatoms, reveals the evolutionary specialization of diatoms from phago-mixotrophs to photoautotrophs.</title>
        <authorList>
            <person name="Ban H."/>
            <person name="Sato S."/>
            <person name="Yoshikawa S."/>
            <person name="Kazumasa Y."/>
            <person name="Nakamura Y."/>
            <person name="Ichinomiya M."/>
            <person name="Saitoh K."/>
            <person name="Sato N."/>
            <person name="Blanc-Mathieu R."/>
            <person name="Endo H."/>
            <person name="Kuwata A."/>
            <person name="Ogata H."/>
        </authorList>
    </citation>
    <scope>NUCLEOTIDE SEQUENCE</scope>
</reference>
<accession>A0A9W7CJ04</accession>
<feature type="compositionally biased region" description="Basic and acidic residues" evidence="1">
    <location>
        <begin position="417"/>
        <end position="439"/>
    </location>
</feature>
<dbReference type="Proteomes" id="UP001165082">
    <property type="component" value="Unassembled WGS sequence"/>
</dbReference>
<feature type="compositionally biased region" description="Basic residues" evidence="1">
    <location>
        <begin position="39"/>
        <end position="51"/>
    </location>
</feature>
<dbReference type="EMBL" id="BRXZ01000166">
    <property type="protein sequence ID" value="GMI06570.1"/>
    <property type="molecule type" value="Genomic_DNA"/>
</dbReference>
<name>A0A9W7CJ04_9STRA</name>
<evidence type="ECO:0000313" key="2">
    <source>
        <dbReference type="EMBL" id="GMI06570.1"/>
    </source>
</evidence>
<evidence type="ECO:0000313" key="3">
    <source>
        <dbReference type="Proteomes" id="UP001165082"/>
    </source>
</evidence>
<gene>
    <name evidence="2" type="ORF">TrRE_jg12114</name>
</gene>
<dbReference type="AlphaFoldDB" id="A0A9W7CJ04"/>
<organism evidence="2 3">
    <name type="scientific">Triparma retinervis</name>
    <dbReference type="NCBI Taxonomy" id="2557542"/>
    <lineage>
        <taxon>Eukaryota</taxon>
        <taxon>Sar</taxon>
        <taxon>Stramenopiles</taxon>
        <taxon>Ochrophyta</taxon>
        <taxon>Bolidophyceae</taxon>
        <taxon>Parmales</taxon>
        <taxon>Triparmaceae</taxon>
        <taxon>Triparma</taxon>
    </lineage>
</organism>
<feature type="region of interest" description="Disordered" evidence="1">
    <location>
        <begin position="350"/>
        <end position="487"/>
    </location>
</feature>